<accession>A0A926VBL2</accession>
<reference evidence="1" key="2">
    <citation type="submission" date="2020-08" db="EMBL/GenBank/DDBJ databases">
        <authorList>
            <person name="Chen M."/>
            <person name="Teng W."/>
            <person name="Zhao L."/>
            <person name="Hu C."/>
            <person name="Zhou Y."/>
            <person name="Han B."/>
            <person name="Song L."/>
            <person name="Shu W."/>
        </authorList>
    </citation>
    <scope>NUCLEOTIDE SEQUENCE</scope>
    <source>
        <strain evidence="1">FACHB-1375</strain>
    </source>
</reference>
<comment type="caution">
    <text evidence="1">The sequence shown here is derived from an EMBL/GenBank/DDBJ whole genome shotgun (WGS) entry which is preliminary data.</text>
</comment>
<dbReference type="AlphaFoldDB" id="A0A926VBL2"/>
<gene>
    <name evidence="1" type="ORF">H6G03_06880</name>
</gene>
<keyword evidence="2" id="KW-1185">Reference proteome</keyword>
<dbReference type="Proteomes" id="UP000641646">
    <property type="component" value="Unassembled WGS sequence"/>
</dbReference>
<protein>
    <submittedName>
        <fullName evidence="1">Uncharacterized protein</fullName>
    </submittedName>
</protein>
<name>A0A926VBL2_9CYAN</name>
<evidence type="ECO:0000313" key="1">
    <source>
        <dbReference type="EMBL" id="MBD2180827.1"/>
    </source>
</evidence>
<reference evidence="1" key="1">
    <citation type="journal article" date="2015" name="ISME J.">
        <title>Draft Genome Sequence of Streptomyces incarnatus NRRL8089, which Produces the Nucleoside Antibiotic Sinefungin.</title>
        <authorList>
            <person name="Oshima K."/>
            <person name="Hattori M."/>
            <person name="Shimizu H."/>
            <person name="Fukuda K."/>
            <person name="Nemoto M."/>
            <person name="Inagaki K."/>
            <person name="Tamura T."/>
        </authorList>
    </citation>
    <scope>NUCLEOTIDE SEQUENCE</scope>
    <source>
        <strain evidence="1">FACHB-1375</strain>
    </source>
</reference>
<evidence type="ECO:0000313" key="2">
    <source>
        <dbReference type="Proteomes" id="UP000641646"/>
    </source>
</evidence>
<dbReference type="EMBL" id="JACJPW010000013">
    <property type="protein sequence ID" value="MBD2180827.1"/>
    <property type="molecule type" value="Genomic_DNA"/>
</dbReference>
<proteinExistence type="predicted"/>
<sequence>MRSRRGGCQLLQPDLLTEDQINEWHQLRKDNVLIAKAWRSHFNDRQDFFLDEAVDKKEISIHKRDLILLMVRQ</sequence>
<organism evidence="1 2">
    <name type="scientific">Aerosakkonema funiforme FACHB-1375</name>
    <dbReference type="NCBI Taxonomy" id="2949571"/>
    <lineage>
        <taxon>Bacteria</taxon>
        <taxon>Bacillati</taxon>
        <taxon>Cyanobacteriota</taxon>
        <taxon>Cyanophyceae</taxon>
        <taxon>Oscillatoriophycideae</taxon>
        <taxon>Aerosakkonematales</taxon>
        <taxon>Aerosakkonemataceae</taxon>
        <taxon>Aerosakkonema</taxon>
    </lineage>
</organism>